<dbReference type="GO" id="GO:0019354">
    <property type="term" value="P:siroheme biosynthetic process"/>
    <property type="evidence" value="ECO:0007669"/>
    <property type="project" value="UniProtKB-UniPathway"/>
</dbReference>
<feature type="domain" description="Siroheme synthase central" evidence="7">
    <location>
        <begin position="123"/>
        <end position="149"/>
    </location>
</feature>
<dbReference type="NCBIfam" id="TIGR01470">
    <property type="entry name" value="cysG_Nterm"/>
    <property type="match status" value="1"/>
</dbReference>
<dbReference type="InterPro" id="IPR006367">
    <property type="entry name" value="Sirohaem_synthase_N"/>
</dbReference>
<proteinExistence type="predicted"/>
<evidence type="ECO:0000259" key="7">
    <source>
        <dbReference type="Pfam" id="PF14824"/>
    </source>
</evidence>
<dbReference type="InterPro" id="IPR028161">
    <property type="entry name" value="Met8-like"/>
</dbReference>
<reference evidence="8 9" key="1">
    <citation type="submission" date="2014-04" db="EMBL/GenBank/DDBJ databases">
        <title>Draft genome sequence of Bacillus azotoformans MEV2011, a (co-) denitrifying strain unable to grow in the presence of oxygen.</title>
        <authorList>
            <person name="Nielsen M."/>
            <person name="Schreiber L."/>
            <person name="Finster K."/>
            <person name="Schramm A."/>
        </authorList>
    </citation>
    <scope>NUCLEOTIDE SEQUENCE [LARGE SCALE GENOMIC DNA]</scope>
    <source>
        <strain evidence="8 9">MEV2011</strain>
    </source>
</reference>
<gene>
    <name evidence="8" type="ORF">M670_01787</name>
</gene>
<evidence type="ECO:0000256" key="6">
    <source>
        <dbReference type="ARBA" id="ARBA00047561"/>
    </source>
</evidence>
<dbReference type="GO" id="GO:0004325">
    <property type="term" value="F:ferrochelatase activity"/>
    <property type="evidence" value="ECO:0007669"/>
    <property type="project" value="InterPro"/>
</dbReference>
<dbReference type="OrthoDB" id="9773765at2"/>
<evidence type="ECO:0000313" key="9">
    <source>
        <dbReference type="Proteomes" id="UP000027936"/>
    </source>
</evidence>
<comment type="pathway">
    <text evidence="1">Porphyrin-containing compound metabolism; siroheme biosynthesis; sirohydrochlorin from precorrin-2: step 1/1.</text>
</comment>
<dbReference type="InterPro" id="IPR036291">
    <property type="entry name" value="NAD(P)-bd_dom_sf"/>
</dbReference>
<comment type="caution">
    <text evidence="8">The sequence shown here is derived from an EMBL/GenBank/DDBJ whole genome shotgun (WGS) entry which is preliminary data.</text>
</comment>
<dbReference type="InterPro" id="IPR028281">
    <property type="entry name" value="Sirohaem_synthase_central"/>
</dbReference>
<dbReference type="UniPathway" id="UPA00262">
    <property type="reaction ID" value="UER00222"/>
</dbReference>
<dbReference type="InterPro" id="IPR042518">
    <property type="entry name" value="SirC_C"/>
</dbReference>
<comment type="catalytic activity">
    <reaction evidence="6">
        <text>precorrin-2 + NAD(+) = sirohydrochlorin + NADH + 2 H(+)</text>
        <dbReference type="Rhea" id="RHEA:15613"/>
        <dbReference type="ChEBI" id="CHEBI:15378"/>
        <dbReference type="ChEBI" id="CHEBI:57540"/>
        <dbReference type="ChEBI" id="CHEBI:57945"/>
        <dbReference type="ChEBI" id="CHEBI:58351"/>
        <dbReference type="ChEBI" id="CHEBI:58827"/>
        <dbReference type="EC" id="1.3.1.76"/>
    </reaction>
</comment>
<keyword evidence="4" id="KW-0520">NAD</keyword>
<evidence type="ECO:0000256" key="5">
    <source>
        <dbReference type="ARBA" id="ARBA00023244"/>
    </source>
</evidence>
<dbReference type="PANTHER" id="PTHR35330:SF1">
    <property type="entry name" value="SIROHEME BIOSYNTHESIS PROTEIN MET8"/>
    <property type="match status" value="1"/>
</dbReference>
<dbReference type="SUPFAM" id="SSF51735">
    <property type="entry name" value="NAD(P)-binding Rossmann-fold domains"/>
    <property type="match status" value="1"/>
</dbReference>
<evidence type="ECO:0000256" key="1">
    <source>
        <dbReference type="ARBA" id="ARBA00005010"/>
    </source>
</evidence>
<dbReference type="PATRIC" id="fig|1348973.3.peg.1747"/>
<evidence type="ECO:0000256" key="3">
    <source>
        <dbReference type="ARBA" id="ARBA00023002"/>
    </source>
</evidence>
<accession>A0A072P0D7</accession>
<evidence type="ECO:0000256" key="2">
    <source>
        <dbReference type="ARBA" id="ARBA00012400"/>
    </source>
</evidence>
<dbReference type="Gene3D" id="1.10.8.610">
    <property type="entry name" value="SirC, precorrin-2 dehydrogenase, C-terminal helical domain-like"/>
    <property type="match status" value="1"/>
</dbReference>
<name>A0A072P0D7_SCHAZ</name>
<sequence>MGESSLKNYPITLKLAGKQVVVIGGGTVAERKIHNLLDTGAIITVISPAATATIQSWLATTKINWKKKYFEDDDIKDALLIVAATNERTVNQRVLKASRPHQLINVVDDPEGSNFFVPSTLHRGKLSISVSTSGASPGLAKKIVKELASKYDEDYEEYLDFLFETRRFIQQNISNLKERTELLTQLLDERFLSLTIEQQYEKRDQLINKLMLKRRDSE</sequence>
<keyword evidence="3 8" id="KW-0560">Oxidoreductase</keyword>
<dbReference type="SUPFAM" id="SSF75615">
    <property type="entry name" value="Siroheme synthase middle domains-like"/>
    <property type="match status" value="1"/>
</dbReference>
<dbReference type="RefSeq" id="WP_035194993.1">
    <property type="nucleotide sequence ID" value="NZ_JJRY01000005.1"/>
</dbReference>
<dbReference type="Pfam" id="PF22440">
    <property type="entry name" value="SirC_C"/>
    <property type="match status" value="1"/>
</dbReference>
<keyword evidence="5" id="KW-0627">Porphyrin biosynthesis</keyword>
<dbReference type="NCBIfam" id="NF005222">
    <property type="entry name" value="PRK06718.1"/>
    <property type="match status" value="1"/>
</dbReference>
<protein>
    <recommendedName>
        <fullName evidence="2">precorrin-2 dehydrogenase</fullName>
        <ecNumber evidence="2">1.3.1.76</ecNumber>
    </recommendedName>
</protein>
<dbReference type="Proteomes" id="UP000027936">
    <property type="component" value="Unassembled WGS sequence"/>
</dbReference>
<evidence type="ECO:0000256" key="4">
    <source>
        <dbReference type="ARBA" id="ARBA00023027"/>
    </source>
</evidence>
<dbReference type="GO" id="GO:0043115">
    <property type="term" value="F:precorrin-2 dehydrogenase activity"/>
    <property type="evidence" value="ECO:0007669"/>
    <property type="project" value="UniProtKB-EC"/>
</dbReference>
<dbReference type="PANTHER" id="PTHR35330">
    <property type="entry name" value="SIROHEME BIOSYNTHESIS PROTEIN MET8"/>
    <property type="match status" value="1"/>
</dbReference>
<dbReference type="AlphaFoldDB" id="A0A072P0D7"/>
<dbReference type="Pfam" id="PF14824">
    <property type="entry name" value="Sirohm_synth_M"/>
    <property type="match status" value="1"/>
</dbReference>
<dbReference type="EC" id="1.3.1.76" evidence="2"/>
<dbReference type="Gene3D" id="3.40.50.720">
    <property type="entry name" value="NAD(P)-binding Rossmann-like Domain"/>
    <property type="match status" value="1"/>
</dbReference>
<organism evidence="8 9">
    <name type="scientific">Schinkia azotoformans MEV2011</name>
    <dbReference type="NCBI Taxonomy" id="1348973"/>
    <lineage>
        <taxon>Bacteria</taxon>
        <taxon>Bacillati</taxon>
        <taxon>Bacillota</taxon>
        <taxon>Bacilli</taxon>
        <taxon>Bacillales</taxon>
        <taxon>Bacillaceae</taxon>
        <taxon>Calidifontibacillus/Schinkia group</taxon>
        <taxon>Schinkia</taxon>
    </lineage>
</organism>
<keyword evidence="8" id="KW-0456">Lyase</keyword>
<dbReference type="Pfam" id="PF13241">
    <property type="entry name" value="NAD_binding_7"/>
    <property type="match status" value="1"/>
</dbReference>
<dbReference type="EMBL" id="JJRY01000005">
    <property type="protein sequence ID" value="KEF38970.1"/>
    <property type="molecule type" value="Genomic_DNA"/>
</dbReference>
<evidence type="ECO:0000313" key="8">
    <source>
        <dbReference type="EMBL" id="KEF38970.1"/>
    </source>
</evidence>